<proteinExistence type="predicted"/>
<dbReference type="Pfam" id="PF08447">
    <property type="entry name" value="PAS_3"/>
    <property type="match status" value="2"/>
</dbReference>
<dbReference type="PROSITE" id="PS50113">
    <property type="entry name" value="PAC"/>
    <property type="match status" value="2"/>
</dbReference>
<dbReference type="PANTHER" id="PTHR43304:SF1">
    <property type="entry name" value="PAC DOMAIN-CONTAINING PROTEIN"/>
    <property type="match status" value="1"/>
</dbReference>
<name>A0A444MKU9_9SPHI</name>
<evidence type="ECO:0000313" key="10">
    <source>
        <dbReference type="Proteomes" id="UP000286701"/>
    </source>
</evidence>
<evidence type="ECO:0000256" key="1">
    <source>
        <dbReference type="ARBA" id="ARBA00000085"/>
    </source>
</evidence>
<gene>
    <name evidence="9" type="ORF">EPL05_18715</name>
</gene>
<evidence type="ECO:0000256" key="5">
    <source>
        <dbReference type="ARBA" id="ARBA00022777"/>
    </source>
</evidence>
<feature type="domain" description="PAC" evidence="8">
    <location>
        <begin position="363"/>
        <end position="414"/>
    </location>
</feature>
<dbReference type="SMART" id="SM00091">
    <property type="entry name" value="PAS"/>
    <property type="match status" value="2"/>
</dbReference>
<dbReference type="Gene3D" id="3.30.450.20">
    <property type="entry name" value="PAS domain"/>
    <property type="match status" value="3"/>
</dbReference>
<evidence type="ECO:0000259" key="7">
    <source>
        <dbReference type="PROSITE" id="PS50112"/>
    </source>
</evidence>
<dbReference type="EC" id="2.7.13.3" evidence="2"/>
<dbReference type="Gene3D" id="3.30.450.40">
    <property type="match status" value="1"/>
</dbReference>
<dbReference type="InterPro" id="IPR035965">
    <property type="entry name" value="PAS-like_dom_sf"/>
</dbReference>
<dbReference type="FunFam" id="3.30.450.20:FF:000099">
    <property type="entry name" value="Sensory box sensor histidine kinase"/>
    <property type="match status" value="1"/>
</dbReference>
<dbReference type="InterPro" id="IPR003018">
    <property type="entry name" value="GAF"/>
</dbReference>
<evidence type="ECO:0000313" key="9">
    <source>
        <dbReference type="EMBL" id="RWY49437.1"/>
    </source>
</evidence>
<evidence type="ECO:0000256" key="2">
    <source>
        <dbReference type="ARBA" id="ARBA00012438"/>
    </source>
</evidence>
<dbReference type="GO" id="GO:0000155">
    <property type="term" value="F:phosphorelay sensor kinase activity"/>
    <property type="evidence" value="ECO:0007669"/>
    <property type="project" value="InterPro"/>
</dbReference>
<dbReference type="InterPro" id="IPR001610">
    <property type="entry name" value="PAC"/>
</dbReference>
<feature type="domain" description="Histidine kinase" evidence="6">
    <location>
        <begin position="578"/>
        <end position="786"/>
    </location>
</feature>
<comment type="catalytic activity">
    <reaction evidence="1">
        <text>ATP + protein L-histidine = ADP + protein N-phospho-L-histidine.</text>
        <dbReference type="EC" id="2.7.13.3"/>
    </reaction>
</comment>
<dbReference type="PANTHER" id="PTHR43304">
    <property type="entry name" value="PHYTOCHROME-LIKE PROTEIN CPH1"/>
    <property type="match status" value="1"/>
</dbReference>
<dbReference type="SUPFAM" id="SSF55785">
    <property type="entry name" value="PYP-like sensor domain (PAS domain)"/>
    <property type="match status" value="3"/>
</dbReference>
<dbReference type="InterPro" id="IPR000700">
    <property type="entry name" value="PAS-assoc_C"/>
</dbReference>
<keyword evidence="10" id="KW-1185">Reference proteome</keyword>
<dbReference type="InterPro" id="IPR029016">
    <property type="entry name" value="GAF-like_dom_sf"/>
</dbReference>
<dbReference type="Pfam" id="PF02518">
    <property type="entry name" value="HATPase_c"/>
    <property type="match status" value="1"/>
</dbReference>
<dbReference type="PROSITE" id="PS50109">
    <property type="entry name" value="HIS_KIN"/>
    <property type="match status" value="1"/>
</dbReference>
<evidence type="ECO:0000256" key="3">
    <source>
        <dbReference type="ARBA" id="ARBA00022553"/>
    </source>
</evidence>
<evidence type="ECO:0000256" key="4">
    <source>
        <dbReference type="ARBA" id="ARBA00022679"/>
    </source>
</evidence>
<dbReference type="SUPFAM" id="SSF55781">
    <property type="entry name" value="GAF domain-like"/>
    <property type="match status" value="1"/>
</dbReference>
<dbReference type="InterPro" id="IPR013656">
    <property type="entry name" value="PAS_4"/>
</dbReference>
<keyword evidence="3" id="KW-0597">Phosphoprotein</keyword>
<keyword evidence="5" id="KW-0418">Kinase</keyword>
<comment type="caution">
    <text evidence="9">The sequence shown here is derived from an EMBL/GenBank/DDBJ whole genome shotgun (WGS) entry which is preliminary data.</text>
</comment>
<dbReference type="SMART" id="SM00086">
    <property type="entry name" value="PAC"/>
    <property type="match status" value="3"/>
</dbReference>
<dbReference type="Proteomes" id="UP000286701">
    <property type="component" value="Unassembled WGS sequence"/>
</dbReference>
<reference evidence="9 10" key="1">
    <citation type="submission" date="2019-01" db="EMBL/GenBank/DDBJ databases">
        <title>Mucilaginibacter antarcticum sp. nov., isolated from antarctic soil.</title>
        <authorList>
            <person name="Yan Y.-Q."/>
            <person name="Du Z.-J."/>
        </authorList>
    </citation>
    <scope>NUCLEOTIDE SEQUENCE [LARGE SCALE GENOMIC DNA]</scope>
    <source>
        <strain evidence="9 10">F01003</strain>
    </source>
</reference>
<dbReference type="InterPro" id="IPR036890">
    <property type="entry name" value="HATPase_C_sf"/>
</dbReference>
<dbReference type="CDD" id="cd00130">
    <property type="entry name" value="PAS"/>
    <property type="match status" value="2"/>
</dbReference>
<dbReference type="Pfam" id="PF08448">
    <property type="entry name" value="PAS_4"/>
    <property type="match status" value="1"/>
</dbReference>
<dbReference type="RefSeq" id="WP_128535509.1">
    <property type="nucleotide sequence ID" value="NZ_SBIW01000008.1"/>
</dbReference>
<dbReference type="InterPro" id="IPR000014">
    <property type="entry name" value="PAS"/>
</dbReference>
<dbReference type="NCBIfam" id="TIGR00229">
    <property type="entry name" value="sensory_box"/>
    <property type="match status" value="2"/>
</dbReference>
<dbReference type="AlphaFoldDB" id="A0A444MKU9"/>
<dbReference type="PRINTS" id="PR00344">
    <property type="entry name" value="BCTRLSENSOR"/>
</dbReference>
<dbReference type="InterPro" id="IPR052162">
    <property type="entry name" value="Sensor_kinase/Photoreceptor"/>
</dbReference>
<dbReference type="Gene3D" id="3.30.565.10">
    <property type="entry name" value="Histidine kinase-like ATPase, C-terminal domain"/>
    <property type="match status" value="1"/>
</dbReference>
<dbReference type="OrthoDB" id="9811889at2"/>
<sequence length="786" mass="89535">MINIPVPVNEKERLKALDDYEILDTLSENEFDRITELASIICDVPISLVSLVDEKRQWFKSVLGLDVRETSRDISFCRYAIMNSNLMEINDATKDLRFKANTLVTGAPDIRFYAGYPLIDPNGHALGTLCVIDREPRLLNAKQKRAMQLLAEEVIVLIVERRQKQQLQSFEKIFNLSNDLVFVGGEDGFFKKVNPAFKRVLGWEEDHLLHTSTFEFIHPDDIESTVTQLEKLSKGEPTVNFLQRFKSITGEYRTIQWTSTPEASTGNIFGIGRDVTEKIKLEKVLARTSEMLERTNTVARVGGWEFDLQKQTLYWTPVTKEIHGVPADFTPNLVDAIDFYKIGESRDKMAEAINRAVTNGIPWSLELQIANAKGKDLWVRALGNVEFTNGVCKRLYGTFQDIDDYKRTELALMRAVTTQKKLNEELKVQASLVQKQDKTIQDIQEFKFLADSIPEIIWTSNPDGSTDYYNRYWFDYTGLTLEETKAFGWPTVLHLDDIEKDGNDWRHCLATGTPYESEVRFRRKSDGVYRWHLSRALPMKNDKGEVVKWFGSCTDIDEYKRALNLENKISQFEDFNRIIAHNLRGPAGSIGMLLDMIAGEDDTAEKENLLTMLKTSSLTLNETLNELMKVLEVRNNKNMTYDLCYLPEMVNVTDAMLKGQIAAKKATITTALQVSNMKFPKMYLESIFYNMVSNSLKYSKPDAAPQINIASKIVDGRVVLVFSDNGLGIDLSRHGQNMFKLNSVFHKGYDSKGVGLFMTKTQIETFGGKITVESEPNVGTTFTIVF</sequence>
<dbReference type="Pfam" id="PF01590">
    <property type="entry name" value="GAF"/>
    <property type="match status" value="1"/>
</dbReference>
<dbReference type="SUPFAM" id="SSF47384">
    <property type="entry name" value="Homodimeric domain of signal transducing histidine kinase"/>
    <property type="match status" value="1"/>
</dbReference>
<dbReference type="InterPro" id="IPR003594">
    <property type="entry name" value="HATPase_dom"/>
</dbReference>
<dbReference type="InterPro" id="IPR004358">
    <property type="entry name" value="Sig_transdc_His_kin-like_C"/>
</dbReference>
<feature type="domain" description="PAC" evidence="8">
    <location>
        <begin position="515"/>
        <end position="568"/>
    </location>
</feature>
<dbReference type="SMART" id="SM00387">
    <property type="entry name" value="HATPase_c"/>
    <property type="match status" value="1"/>
</dbReference>
<evidence type="ECO:0000259" key="6">
    <source>
        <dbReference type="PROSITE" id="PS50109"/>
    </source>
</evidence>
<evidence type="ECO:0000259" key="8">
    <source>
        <dbReference type="PROSITE" id="PS50113"/>
    </source>
</evidence>
<dbReference type="EMBL" id="SBIW01000008">
    <property type="protein sequence ID" value="RWY49437.1"/>
    <property type="molecule type" value="Genomic_DNA"/>
</dbReference>
<accession>A0A444MKU9</accession>
<dbReference type="InterPro" id="IPR005467">
    <property type="entry name" value="His_kinase_dom"/>
</dbReference>
<organism evidence="9 10">
    <name type="scientific">Mucilaginibacter gilvus</name>
    <dbReference type="NCBI Taxonomy" id="2305909"/>
    <lineage>
        <taxon>Bacteria</taxon>
        <taxon>Pseudomonadati</taxon>
        <taxon>Bacteroidota</taxon>
        <taxon>Sphingobacteriia</taxon>
        <taxon>Sphingobacteriales</taxon>
        <taxon>Sphingobacteriaceae</taxon>
        <taxon>Mucilaginibacter</taxon>
    </lineage>
</organism>
<protein>
    <recommendedName>
        <fullName evidence="2">histidine kinase</fullName>
        <ecNumber evidence="2">2.7.13.3</ecNumber>
    </recommendedName>
</protein>
<keyword evidence="4" id="KW-0808">Transferase</keyword>
<dbReference type="SUPFAM" id="SSF55874">
    <property type="entry name" value="ATPase domain of HSP90 chaperone/DNA topoisomerase II/histidine kinase"/>
    <property type="match status" value="1"/>
</dbReference>
<dbReference type="InterPro" id="IPR036097">
    <property type="entry name" value="HisK_dim/P_sf"/>
</dbReference>
<dbReference type="InterPro" id="IPR013655">
    <property type="entry name" value="PAS_fold_3"/>
</dbReference>
<feature type="domain" description="PAS" evidence="7">
    <location>
        <begin position="166"/>
        <end position="236"/>
    </location>
</feature>
<dbReference type="SMART" id="SM00065">
    <property type="entry name" value="GAF"/>
    <property type="match status" value="1"/>
</dbReference>
<dbReference type="PROSITE" id="PS50112">
    <property type="entry name" value="PAS"/>
    <property type="match status" value="1"/>
</dbReference>